<evidence type="ECO:0000313" key="2">
    <source>
        <dbReference type="EMBL" id="MBA8801754.1"/>
    </source>
</evidence>
<feature type="transmembrane region" description="Helical" evidence="1">
    <location>
        <begin position="371"/>
        <end position="390"/>
    </location>
</feature>
<feature type="transmembrane region" description="Helical" evidence="1">
    <location>
        <begin position="91"/>
        <end position="115"/>
    </location>
</feature>
<organism evidence="2 3">
    <name type="scientific">Nocardioides ginsengisegetis</name>
    <dbReference type="NCBI Taxonomy" id="661491"/>
    <lineage>
        <taxon>Bacteria</taxon>
        <taxon>Bacillati</taxon>
        <taxon>Actinomycetota</taxon>
        <taxon>Actinomycetes</taxon>
        <taxon>Propionibacteriales</taxon>
        <taxon>Nocardioidaceae</taxon>
        <taxon>Nocardioides</taxon>
    </lineage>
</organism>
<reference evidence="2 3" key="1">
    <citation type="submission" date="2020-07" db="EMBL/GenBank/DDBJ databases">
        <title>Sequencing the genomes of 1000 actinobacteria strains.</title>
        <authorList>
            <person name="Klenk H.-P."/>
        </authorList>
    </citation>
    <scope>NUCLEOTIDE SEQUENCE [LARGE SCALE GENOMIC DNA]</scope>
    <source>
        <strain evidence="2 3">DSM 21349</strain>
    </source>
</reference>
<keyword evidence="1" id="KW-1133">Transmembrane helix</keyword>
<feature type="transmembrane region" description="Helical" evidence="1">
    <location>
        <begin position="121"/>
        <end position="138"/>
    </location>
</feature>
<name>A0A7W3IWA8_9ACTN</name>
<feature type="transmembrane region" description="Helical" evidence="1">
    <location>
        <begin position="442"/>
        <end position="460"/>
    </location>
</feature>
<dbReference type="EMBL" id="JACGXA010000001">
    <property type="protein sequence ID" value="MBA8801754.1"/>
    <property type="molecule type" value="Genomic_DNA"/>
</dbReference>
<feature type="transmembrane region" description="Helical" evidence="1">
    <location>
        <begin position="341"/>
        <end position="359"/>
    </location>
</feature>
<feature type="transmembrane region" description="Helical" evidence="1">
    <location>
        <begin position="542"/>
        <end position="560"/>
    </location>
</feature>
<feature type="transmembrane region" description="Helical" evidence="1">
    <location>
        <begin position="285"/>
        <end position="305"/>
    </location>
</feature>
<gene>
    <name evidence="2" type="ORF">FB382_000045</name>
</gene>
<keyword evidence="3" id="KW-1185">Reference proteome</keyword>
<comment type="caution">
    <text evidence="2">The sequence shown here is derived from an EMBL/GenBank/DDBJ whole genome shotgun (WGS) entry which is preliminary data.</text>
</comment>
<feature type="transmembrane region" description="Helical" evidence="1">
    <location>
        <begin position="497"/>
        <end position="530"/>
    </location>
</feature>
<feature type="transmembrane region" description="Helical" evidence="1">
    <location>
        <begin position="312"/>
        <end position="335"/>
    </location>
</feature>
<feature type="transmembrane region" description="Helical" evidence="1">
    <location>
        <begin position="251"/>
        <end position="273"/>
    </location>
</feature>
<feature type="transmembrane region" description="Helical" evidence="1">
    <location>
        <begin position="765"/>
        <end position="785"/>
    </location>
</feature>
<dbReference type="NCBIfam" id="NF047321">
    <property type="entry name" value="SCO7613_CTERM"/>
    <property type="match status" value="1"/>
</dbReference>
<feature type="transmembrane region" description="Helical" evidence="1">
    <location>
        <begin position="690"/>
        <end position="710"/>
    </location>
</feature>
<feature type="transmembrane region" description="Helical" evidence="1">
    <location>
        <begin position="640"/>
        <end position="660"/>
    </location>
</feature>
<feature type="transmembrane region" description="Helical" evidence="1">
    <location>
        <begin position="742"/>
        <end position="759"/>
    </location>
</feature>
<evidence type="ECO:0000256" key="1">
    <source>
        <dbReference type="SAM" id="Phobius"/>
    </source>
</evidence>
<feature type="transmembrane region" description="Helical" evidence="1">
    <location>
        <begin position="418"/>
        <end position="435"/>
    </location>
</feature>
<dbReference type="Proteomes" id="UP000580910">
    <property type="component" value="Unassembled WGS sequence"/>
</dbReference>
<protein>
    <submittedName>
        <fullName evidence="2">Uncharacterized protein</fullName>
    </submittedName>
</protein>
<sequence>MPRYADPTRCPDCGFLLPVDPDACPQCRLPLRHPLASQLFATLTSADQLLADLRATIDLAPALAVTPVPLPEDAPPAARRRGLTGASVPRILLSLGALCLLVAAITFLAVAWSWLGVGGRTTILVALTLLSGVLGNRLARRDLRVAGEALTVVAFGLLALDVVGADNAGWLGDLDVHGLTLAVGLVLGASALAMVVVDRAGLVATQIVAAFGLSVAGVGALGSTVHDHVVAVVVTLAATTLAVLGRRVGAAALSVASVAVAGTWWTGLALSGLSDASDHASVRALWLDGHAGGLVSAALLALLPLAFRPSRVVANAAAAVAAVLASTVVALPTLAEGMTRMALTCLVAVLVWSGVAAVVRRERLAVPLAPLALAALGVLAGALELVAFAADNVVSAGDAFTRTAGVRLVAATPETHRLLLVPLVLGLVVAVAATAEPRQRRTVGLAAVPVVALAATTTLALFAVPLWTVVACLSAVGLVLVADGVRRAGGRGAQQTAVGGLVALLGVGAALPSAGLTAAATAVVVAGAAWCLLRGAFPGGETAAGAVLPLSLAGLAWSLAEAVSVDTAYRAAPVLVVVGLLAIALPRVEIEAAATLAVLLVAPPAIEAASRPNTSLALHLTLAGALVTATALVHPSRRPVAWLGGLLLAAATWVRLADLGVTAPEAYTLPSAVALVLVGLWRLRRLPDSSTATALAPGLVLATTPSLLWLVTGDPISWRAVLLGLGCLALVLIGVRLRWGSPLVVGGLVGGLLALREVAPYTGNTPQWVLIGLAGTLLTVVGVTWESRLHDLRQATAYLARLR</sequence>
<feature type="transmembrane region" description="Helical" evidence="1">
    <location>
        <begin position="203"/>
        <end position="222"/>
    </location>
</feature>
<feature type="transmembrane region" description="Helical" evidence="1">
    <location>
        <begin position="572"/>
        <end position="602"/>
    </location>
</feature>
<dbReference type="AlphaFoldDB" id="A0A7W3IWA8"/>
<keyword evidence="1" id="KW-0812">Transmembrane</keyword>
<feature type="transmembrane region" description="Helical" evidence="1">
    <location>
        <begin position="176"/>
        <end position="196"/>
    </location>
</feature>
<accession>A0A7W3IWA8</accession>
<dbReference type="InterPro" id="IPR058062">
    <property type="entry name" value="SCO7613_C"/>
</dbReference>
<evidence type="ECO:0000313" key="3">
    <source>
        <dbReference type="Proteomes" id="UP000580910"/>
    </source>
</evidence>
<proteinExistence type="predicted"/>
<feature type="transmembrane region" description="Helical" evidence="1">
    <location>
        <begin position="666"/>
        <end position="683"/>
    </location>
</feature>
<keyword evidence="1" id="KW-0472">Membrane</keyword>
<feature type="transmembrane region" description="Helical" evidence="1">
    <location>
        <begin position="228"/>
        <end position="244"/>
    </location>
</feature>
<feature type="transmembrane region" description="Helical" evidence="1">
    <location>
        <begin position="145"/>
        <end position="164"/>
    </location>
</feature>
<dbReference type="RefSeq" id="WP_182535754.1">
    <property type="nucleotide sequence ID" value="NZ_JACGXA010000001.1"/>
</dbReference>
<feature type="transmembrane region" description="Helical" evidence="1">
    <location>
        <begin position="716"/>
        <end position="735"/>
    </location>
</feature>
<feature type="transmembrane region" description="Helical" evidence="1">
    <location>
        <begin position="466"/>
        <end position="485"/>
    </location>
</feature>
<feature type="transmembrane region" description="Helical" evidence="1">
    <location>
        <begin position="614"/>
        <end position="633"/>
    </location>
</feature>